<dbReference type="Proteomes" id="UP001558713">
    <property type="component" value="Unassembled WGS sequence"/>
</dbReference>
<dbReference type="PANTHER" id="PTHR33116">
    <property type="entry name" value="REVERSE TRANSCRIPTASE ZINC-BINDING DOMAIN-CONTAINING PROTEIN-RELATED-RELATED"/>
    <property type="match status" value="1"/>
</dbReference>
<dbReference type="AlphaFoldDB" id="A0ABD1AMV6"/>
<proteinExistence type="predicted"/>
<protein>
    <submittedName>
        <fullName evidence="1">Mitochondrial protein</fullName>
    </submittedName>
</protein>
<accession>A0ABD1AMV6</accession>
<dbReference type="EMBL" id="JBANAX010000529">
    <property type="protein sequence ID" value="KAL1204624.1"/>
    <property type="molecule type" value="Genomic_DNA"/>
</dbReference>
<organism evidence="1 2">
    <name type="scientific">Cardamine amara subsp. amara</name>
    <dbReference type="NCBI Taxonomy" id="228776"/>
    <lineage>
        <taxon>Eukaryota</taxon>
        <taxon>Viridiplantae</taxon>
        <taxon>Streptophyta</taxon>
        <taxon>Embryophyta</taxon>
        <taxon>Tracheophyta</taxon>
        <taxon>Spermatophyta</taxon>
        <taxon>Magnoliopsida</taxon>
        <taxon>eudicotyledons</taxon>
        <taxon>Gunneridae</taxon>
        <taxon>Pentapetalae</taxon>
        <taxon>rosids</taxon>
        <taxon>malvids</taxon>
        <taxon>Brassicales</taxon>
        <taxon>Brassicaceae</taxon>
        <taxon>Cardamineae</taxon>
        <taxon>Cardamine</taxon>
    </lineage>
</organism>
<dbReference type="PANTHER" id="PTHR33116:SF86">
    <property type="entry name" value="REVERSE TRANSCRIPTASE DOMAIN-CONTAINING PROTEIN"/>
    <property type="match status" value="1"/>
</dbReference>
<evidence type="ECO:0000313" key="2">
    <source>
        <dbReference type="Proteomes" id="UP001558713"/>
    </source>
</evidence>
<keyword evidence="2" id="KW-1185">Reference proteome</keyword>
<comment type="caution">
    <text evidence="1">The sequence shown here is derived from an EMBL/GenBank/DDBJ whole genome shotgun (WGS) entry which is preliminary data.</text>
</comment>
<evidence type="ECO:0000313" key="1">
    <source>
        <dbReference type="EMBL" id="KAL1204624.1"/>
    </source>
</evidence>
<reference evidence="1 2" key="1">
    <citation type="submission" date="2024-04" db="EMBL/GenBank/DDBJ databases">
        <title>Genome assembly C_amara_ONT_v2.</title>
        <authorList>
            <person name="Yant L."/>
            <person name="Moore C."/>
            <person name="Slenker M."/>
        </authorList>
    </citation>
    <scope>NUCLEOTIDE SEQUENCE [LARGE SCALE GENOMIC DNA]</scope>
    <source>
        <tissue evidence="1">Leaf</tissue>
    </source>
</reference>
<sequence length="164" mass="19018">MLQIIQKIPNVYKPVKDSKKTRKQYKRLDKRYISWHKSGKNHDISLCGKETLIKAVALSMPVYAMSCFKLTKTSISNLTSAICDFWWNSVEAKQKIHWVSWDKLCLSKENGGLGFRDLECFNQALLAKQAWRLIQDPDSLFARIVKIIYFLESDFLEALMGARP</sequence>
<name>A0ABD1AMV6_CARAN</name>
<gene>
    <name evidence="1" type="ORF">V5N11_033260</name>
</gene>